<keyword evidence="3" id="KW-0433">Leucine-rich repeat</keyword>
<dbReference type="PANTHER" id="PTHR15454:SF69">
    <property type="entry name" value="SERINE_THREONINE-PROTEIN KINASE 11-INTERACTING PROTEIN"/>
    <property type="match status" value="1"/>
</dbReference>
<feature type="chain" id="PRO_5043596126" description="CBM1 domain-containing protein" evidence="7">
    <location>
        <begin position="19"/>
        <end position="882"/>
    </location>
</feature>
<evidence type="ECO:0000259" key="8">
    <source>
        <dbReference type="PROSITE" id="PS51164"/>
    </source>
</evidence>
<feature type="domain" description="CBM1" evidence="8">
    <location>
        <begin position="18"/>
        <end position="54"/>
    </location>
</feature>
<dbReference type="SUPFAM" id="SSF52075">
    <property type="entry name" value="Outer arm dynein light chain 1"/>
    <property type="match status" value="1"/>
</dbReference>
<comment type="caution">
    <text evidence="9">The sequence shown here is derived from an EMBL/GenBank/DDBJ whole genome shotgun (WGS) entry which is preliminary data.</text>
</comment>
<dbReference type="GO" id="GO:0030248">
    <property type="term" value="F:cellulose binding"/>
    <property type="evidence" value="ECO:0007669"/>
    <property type="project" value="InterPro"/>
</dbReference>
<dbReference type="GO" id="GO:0005975">
    <property type="term" value="P:carbohydrate metabolic process"/>
    <property type="evidence" value="ECO:0007669"/>
    <property type="project" value="InterPro"/>
</dbReference>
<dbReference type="InterPro" id="IPR001611">
    <property type="entry name" value="Leu-rich_rpt"/>
</dbReference>
<comment type="subcellular location">
    <subcellularLocation>
        <location evidence="1">Cytoplasm</location>
    </subcellularLocation>
</comment>
<evidence type="ECO:0000256" key="3">
    <source>
        <dbReference type="ARBA" id="ARBA00022614"/>
    </source>
</evidence>
<proteinExistence type="predicted"/>
<dbReference type="Gene3D" id="3.80.10.10">
    <property type="entry name" value="Ribonuclease Inhibitor"/>
    <property type="match status" value="1"/>
</dbReference>
<sequence length="882" mass="97120">MLFSLVTFTGLFLAVVNCQGSAWSQCGGIGWAGATSCVSGYTCSVINPYYSQCIPGASSAPPTSPVSTPTVPSSTPGTSSTPTGTATGPTPTGSQIRSDQDPAYHLYLQSVGGVPELGPESSSGYFTIGSTITLNNPNGTSLFLNVDDSATTDWKPLSFDATATTTTWGLSGDTIIYGSLQNFVSVFHNFQFHQVLMVTTRTRTSNVLELRLPEISRIMETENGHDYIIKTASFIRTHEHHIAHAVKPRRPDETSTSVWNWFSFSTGNGTISSKSVTFTNDPHHLFYLLMKIEALGINVGSLDVRIESLSESVNNPYVLNMSKKDISDTMSISSLRSAMSSVSMFSLGGGWFRPREPHSVDTELKYLYSVFTKLPALRIQPLKGKALAELAHDPPSDSAIPMDSFKCLQVLECYDIDPRILMGWDRLSQSLRSLTIKRSGVEDILELLADPVVEDNDMRGNGGSIRLLRSRKVQKPYSNTLSSPDSTLESQHPDISLGPSLPPHAWSFLTHLCLADNNLTFILSFPSFPSLLSLDLSSNLLVSVPQCLSLLPRLKSLNISNNMIDSVLGVYLQIPSVESLNISSNRLESLCGLERLERLSRIDLRNNQVQDPDEVGRLAVLTSIKEVWVADNPFTKVFGNWRIRCFDLFAKEQKEISLDGYFPGVMERNQMAYSITKPPHDNRPRPQFDSMRAKPVESPSSPVVLQSSNTIPDPNSTPNISTVQAPQNTPQKTNVNGFSSSPGQAKRRRKRFVDLENPDNDQAQEDTPPRRMKLHMRYSSEMPSPGRTSKSGIKDLEGSPEDTTLISSNIFSGQSVVGQASTISRASGKRWSRVSPTTYEEVPDGEKLRKRMEELRNDVGDSWLKVLSQTHMTSPDKKPSSS</sequence>
<dbReference type="AlphaFoldDB" id="A0AAV5A1K5"/>
<dbReference type="InterPro" id="IPR000254">
    <property type="entry name" value="CBD"/>
</dbReference>
<dbReference type="EMBL" id="BPWL01000001">
    <property type="protein sequence ID" value="GJJ06471.1"/>
    <property type="molecule type" value="Genomic_DNA"/>
</dbReference>
<evidence type="ECO:0000256" key="4">
    <source>
        <dbReference type="ARBA" id="ARBA00022729"/>
    </source>
</evidence>
<feature type="region of interest" description="Disordered" evidence="6">
    <location>
        <begin position="61"/>
        <end position="96"/>
    </location>
</feature>
<dbReference type="Proteomes" id="UP001050691">
    <property type="component" value="Unassembled WGS sequence"/>
</dbReference>
<feature type="compositionally biased region" description="Polar residues" evidence="6">
    <location>
        <begin position="698"/>
        <end position="743"/>
    </location>
</feature>
<organism evidence="9 10">
    <name type="scientific">Clathrus columnatus</name>
    <dbReference type="NCBI Taxonomy" id="1419009"/>
    <lineage>
        <taxon>Eukaryota</taxon>
        <taxon>Fungi</taxon>
        <taxon>Dikarya</taxon>
        <taxon>Basidiomycota</taxon>
        <taxon>Agaricomycotina</taxon>
        <taxon>Agaricomycetes</taxon>
        <taxon>Phallomycetidae</taxon>
        <taxon>Phallales</taxon>
        <taxon>Clathraceae</taxon>
        <taxon>Clathrus</taxon>
    </lineage>
</organism>
<feature type="region of interest" description="Disordered" evidence="6">
    <location>
        <begin position="674"/>
        <end position="800"/>
    </location>
</feature>
<dbReference type="SMART" id="SM00236">
    <property type="entry name" value="fCBD"/>
    <property type="match status" value="1"/>
</dbReference>
<feature type="signal peptide" evidence="7">
    <location>
        <begin position="1"/>
        <end position="18"/>
    </location>
</feature>
<dbReference type="SUPFAM" id="SSF57180">
    <property type="entry name" value="Cellulose-binding domain"/>
    <property type="match status" value="1"/>
</dbReference>
<dbReference type="InterPro" id="IPR035971">
    <property type="entry name" value="CBD_sf"/>
</dbReference>
<keyword evidence="10" id="KW-1185">Reference proteome</keyword>
<dbReference type="GO" id="GO:0005737">
    <property type="term" value="C:cytoplasm"/>
    <property type="evidence" value="ECO:0007669"/>
    <property type="project" value="UniProtKB-SubCell"/>
</dbReference>
<dbReference type="GO" id="GO:0005576">
    <property type="term" value="C:extracellular region"/>
    <property type="evidence" value="ECO:0007669"/>
    <property type="project" value="InterPro"/>
</dbReference>
<dbReference type="PROSITE" id="PS51450">
    <property type="entry name" value="LRR"/>
    <property type="match status" value="2"/>
</dbReference>
<feature type="compositionally biased region" description="Low complexity" evidence="6">
    <location>
        <begin position="61"/>
        <end position="94"/>
    </location>
</feature>
<feature type="compositionally biased region" description="Basic and acidic residues" evidence="6">
    <location>
        <begin position="678"/>
        <end position="695"/>
    </location>
</feature>
<evidence type="ECO:0000313" key="9">
    <source>
        <dbReference type="EMBL" id="GJJ06471.1"/>
    </source>
</evidence>
<keyword evidence="4 7" id="KW-0732">Signal</keyword>
<keyword evidence="2" id="KW-0963">Cytoplasm</keyword>
<dbReference type="PROSITE" id="PS51164">
    <property type="entry name" value="CBM1_2"/>
    <property type="match status" value="1"/>
</dbReference>
<evidence type="ECO:0000313" key="10">
    <source>
        <dbReference type="Proteomes" id="UP001050691"/>
    </source>
</evidence>
<evidence type="ECO:0000256" key="5">
    <source>
        <dbReference type="ARBA" id="ARBA00022737"/>
    </source>
</evidence>
<keyword evidence="5" id="KW-0677">Repeat</keyword>
<reference evidence="9" key="1">
    <citation type="submission" date="2021-10" db="EMBL/GenBank/DDBJ databases">
        <title>De novo Genome Assembly of Clathrus columnatus (Basidiomycota, Fungi) Using Illumina and Nanopore Sequence Data.</title>
        <authorList>
            <person name="Ogiso-Tanaka E."/>
            <person name="Itagaki H."/>
            <person name="Hosoya T."/>
            <person name="Hosaka K."/>
        </authorList>
    </citation>
    <scope>NUCLEOTIDE SEQUENCE</scope>
    <source>
        <strain evidence="9">MO-923</strain>
    </source>
</reference>
<gene>
    <name evidence="9" type="ORF">Clacol_000663</name>
</gene>
<evidence type="ECO:0000256" key="1">
    <source>
        <dbReference type="ARBA" id="ARBA00004496"/>
    </source>
</evidence>
<evidence type="ECO:0000256" key="6">
    <source>
        <dbReference type="SAM" id="MobiDB-lite"/>
    </source>
</evidence>
<protein>
    <recommendedName>
        <fullName evidence="8">CBM1 domain-containing protein</fullName>
    </recommendedName>
</protein>
<name>A0AAV5A1K5_9AGAM</name>
<evidence type="ECO:0000256" key="7">
    <source>
        <dbReference type="SAM" id="SignalP"/>
    </source>
</evidence>
<evidence type="ECO:0000256" key="2">
    <source>
        <dbReference type="ARBA" id="ARBA00022490"/>
    </source>
</evidence>
<dbReference type="PANTHER" id="PTHR15454">
    <property type="entry name" value="NISCHARIN RELATED"/>
    <property type="match status" value="1"/>
</dbReference>
<accession>A0AAV5A1K5</accession>
<dbReference type="Pfam" id="PF00734">
    <property type="entry name" value="CBM_1"/>
    <property type="match status" value="1"/>
</dbReference>
<dbReference type="InterPro" id="IPR032675">
    <property type="entry name" value="LRR_dom_sf"/>
</dbReference>
<dbReference type="PROSITE" id="PS00562">
    <property type="entry name" value="CBM1_1"/>
    <property type="match status" value="1"/>
</dbReference>